<dbReference type="PROSITE" id="PS51462">
    <property type="entry name" value="NUDIX"/>
    <property type="match status" value="1"/>
</dbReference>
<keyword evidence="4" id="KW-1185">Reference proteome</keyword>
<evidence type="ECO:0000313" key="3">
    <source>
        <dbReference type="EMBL" id="ANE49795.1"/>
    </source>
</evidence>
<reference evidence="4" key="1">
    <citation type="submission" date="2015-01" db="EMBL/GenBank/DDBJ databases">
        <title>Flavisolibacter sp./LCS9/ whole genome sequencing.</title>
        <authorList>
            <person name="Kim M.K."/>
            <person name="Srinivasan S."/>
            <person name="Lee J.-J."/>
        </authorList>
    </citation>
    <scope>NUCLEOTIDE SEQUENCE [LARGE SCALE GENOMIC DNA]</scope>
    <source>
        <strain evidence="4">LCS9</strain>
    </source>
</reference>
<dbReference type="InterPro" id="IPR020084">
    <property type="entry name" value="NUDIX_hydrolase_CS"/>
</dbReference>
<dbReference type="KEGG" id="fla:SY85_04090"/>
<sequence length="154" mass="17250">MRKSAGILLYRKEKSKIEVLLVHPGGPFWAQKDLGVWSIPKGEYNENEDPLLAAVREVEEETGYRPQGPFLPLAPIKQKAGKQVMAWAAEGDLNPETIKSNTFKLQWPPNSGKWITIPEVDKAGWFSPAVAKQKIIPTQIPLIVELLVNLKIDN</sequence>
<keyword evidence="1 3" id="KW-0378">Hydrolase</keyword>
<gene>
    <name evidence="3" type="ORF">SY85_04090</name>
</gene>
<evidence type="ECO:0000259" key="2">
    <source>
        <dbReference type="PROSITE" id="PS51462"/>
    </source>
</evidence>
<dbReference type="Proteomes" id="UP000077177">
    <property type="component" value="Chromosome"/>
</dbReference>
<dbReference type="InterPro" id="IPR051325">
    <property type="entry name" value="Nudix_hydrolase_domain"/>
</dbReference>
<dbReference type="GO" id="GO:0004081">
    <property type="term" value="F:bis(5'-nucleosyl)-tetraphosphatase (asymmetrical) activity"/>
    <property type="evidence" value="ECO:0007669"/>
    <property type="project" value="TreeGrafter"/>
</dbReference>
<dbReference type="GO" id="GO:0006754">
    <property type="term" value="P:ATP biosynthetic process"/>
    <property type="evidence" value="ECO:0007669"/>
    <property type="project" value="TreeGrafter"/>
</dbReference>
<dbReference type="STRING" id="1492898.SY85_04090"/>
<dbReference type="Pfam" id="PF00293">
    <property type="entry name" value="NUDIX"/>
    <property type="match status" value="1"/>
</dbReference>
<dbReference type="CDD" id="cd04662">
    <property type="entry name" value="NUDIX_Hydrolase"/>
    <property type="match status" value="1"/>
</dbReference>
<dbReference type="EMBL" id="CP011390">
    <property type="protein sequence ID" value="ANE49795.1"/>
    <property type="molecule type" value="Genomic_DNA"/>
</dbReference>
<accession>A0A172TRT5</accession>
<feature type="domain" description="Nudix hydrolase" evidence="2">
    <location>
        <begin position="1"/>
        <end position="148"/>
    </location>
</feature>
<dbReference type="PROSITE" id="PS00893">
    <property type="entry name" value="NUDIX_BOX"/>
    <property type="match status" value="1"/>
</dbReference>
<dbReference type="InterPro" id="IPR015797">
    <property type="entry name" value="NUDIX_hydrolase-like_dom_sf"/>
</dbReference>
<dbReference type="GO" id="GO:0006167">
    <property type="term" value="P:AMP biosynthetic process"/>
    <property type="evidence" value="ECO:0007669"/>
    <property type="project" value="TreeGrafter"/>
</dbReference>
<dbReference type="Gene3D" id="3.90.79.10">
    <property type="entry name" value="Nucleoside Triphosphate Pyrophosphohydrolase"/>
    <property type="match status" value="1"/>
</dbReference>
<dbReference type="SUPFAM" id="SSF55811">
    <property type="entry name" value="Nudix"/>
    <property type="match status" value="1"/>
</dbReference>
<proteinExistence type="predicted"/>
<dbReference type="PANTHER" id="PTHR21340">
    <property type="entry name" value="DIADENOSINE 5,5-P1,P4-TETRAPHOSPHATE PYROPHOSPHOHYDROLASE MUTT"/>
    <property type="match status" value="1"/>
</dbReference>
<dbReference type="PATRIC" id="fig|1492898.3.peg.893"/>
<dbReference type="RefSeq" id="WP_066401933.1">
    <property type="nucleotide sequence ID" value="NZ_CP011390.1"/>
</dbReference>
<dbReference type="OrthoDB" id="954553at2"/>
<dbReference type="PANTHER" id="PTHR21340:SF7">
    <property type="entry name" value="NUDIX HYDROLASE DOMAIN-CONTAINING PROTEIN"/>
    <property type="match status" value="1"/>
</dbReference>
<dbReference type="AlphaFoldDB" id="A0A172TRT5"/>
<name>A0A172TRT5_9BACT</name>
<reference evidence="3 4" key="2">
    <citation type="journal article" date="2016" name="Int. J. Syst. Evol. Microbiol.">
        <title>Flavisolibacter tropicus sp. nov., isolated from tropical soil.</title>
        <authorList>
            <person name="Lee J.J."/>
            <person name="Kang M.S."/>
            <person name="Kim G.S."/>
            <person name="Lee C.S."/>
            <person name="Lim S."/>
            <person name="Lee J."/>
            <person name="Roh S.H."/>
            <person name="Kang H."/>
            <person name="Ha J.M."/>
            <person name="Bae S."/>
            <person name="Jung H.Y."/>
            <person name="Kim M.K."/>
        </authorList>
    </citation>
    <scope>NUCLEOTIDE SEQUENCE [LARGE SCALE GENOMIC DNA]</scope>
    <source>
        <strain evidence="3 4">LCS9</strain>
    </source>
</reference>
<organism evidence="3 4">
    <name type="scientific">Flavisolibacter tropicus</name>
    <dbReference type="NCBI Taxonomy" id="1492898"/>
    <lineage>
        <taxon>Bacteria</taxon>
        <taxon>Pseudomonadati</taxon>
        <taxon>Bacteroidota</taxon>
        <taxon>Chitinophagia</taxon>
        <taxon>Chitinophagales</taxon>
        <taxon>Chitinophagaceae</taxon>
        <taxon>Flavisolibacter</taxon>
    </lineage>
</organism>
<protein>
    <submittedName>
        <fullName evidence="3">NUDIX hydrolase</fullName>
    </submittedName>
</protein>
<evidence type="ECO:0000313" key="4">
    <source>
        <dbReference type="Proteomes" id="UP000077177"/>
    </source>
</evidence>
<dbReference type="InterPro" id="IPR000086">
    <property type="entry name" value="NUDIX_hydrolase_dom"/>
</dbReference>
<evidence type="ECO:0000256" key="1">
    <source>
        <dbReference type="ARBA" id="ARBA00022801"/>
    </source>
</evidence>